<sequence>MRNTKRDDEDEDVEEEEDDDEDGDGEDEAQLDEAQSMRSERGGTCSIRKEEMAPLLSDTEKPRQHLE</sequence>
<accession>A0A2B7Z9Z8</accession>
<feature type="compositionally biased region" description="Basic and acidic residues" evidence="1">
    <location>
        <begin position="47"/>
        <end position="67"/>
    </location>
</feature>
<gene>
    <name evidence="2" type="ORF">GX50_03942</name>
</gene>
<evidence type="ECO:0000313" key="2">
    <source>
        <dbReference type="EMBL" id="PGH33264.1"/>
    </source>
</evidence>
<feature type="compositionally biased region" description="Acidic residues" evidence="1">
    <location>
        <begin position="8"/>
        <end position="31"/>
    </location>
</feature>
<evidence type="ECO:0000256" key="1">
    <source>
        <dbReference type="SAM" id="MobiDB-lite"/>
    </source>
</evidence>
<name>A0A2B7Z9Z8_9EURO</name>
<proteinExistence type="predicted"/>
<feature type="region of interest" description="Disordered" evidence="1">
    <location>
        <begin position="1"/>
        <end position="67"/>
    </location>
</feature>
<reference evidence="2 3" key="1">
    <citation type="submission" date="2017-10" db="EMBL/GenBank/DDBJ databases">
        <title>Comparative genomics in systemic dimorphic fungi from Ajellomycetaceae.</title>
        <authorList>
            <person name="Munoz J.F."/>
            <person name="Mcewen J.G."/>
            <person name="Clay O.K."/>
            <person name="Cuomo C.A."/>
        </authorList>
    </citation>
    <scope>NUCLEOTIDE SEQUENCE [LARGE SCALE GENOMIC DNA]</scope>
    <source>
        <strain evidence="2 3">UAMH4076</strain>
    </source>
</reference>
<comment type="caution">
    <text evidence="2">The sequence shown here is derived from an EMBL/GenBank/DDBJ whole genome shotgun (WGS) entry which is preliminary data.</text>
</comment>
<protein>
    <submittedName>
        <fullName evidence="2">Uncharacterized protein</fullName>
    </submittedName>
</protein>
<dbReference type="Proteomes" id="UP000226031">
    <property type="component" value="Unassembled WGS sequence"/>
</dbReference>
<organism evidence="2 3">
    <name type="scientific">[Emmonsia] crescens</name>
    <dbReference type="NCBI Taxonomy" id="73230"/>
    <lineage>
        <taxon>Eukaryota</taxon>
        <taxon>Fungi</taxon>
        <taxon>Dikarya</taxon>
        <taxon>Ascomycota</taxon>
        <taxon>Pezizomycotina</taxon>
        <taxon>Eurotiomycetes</taxon>
        <taxon>Eurotiomycetidae</taxon>
        <taxon>Onygenales</taxon>
        <taxon>Ajellomycetaceae</taxon>
        <taxon>Emergomyces</taxon>
    </lineage>
</organism>
<keyword evidence="3" id="KW-1185">Reference proteome</keyword>
<dbReference type="EMBL" id="PDND01000068">
    <property type="protein sequence ID" value="PGH33264.1"/>
    <property type="molecule type" value="Genomic_DNA"/>
</dbReference>
<dbReference type="AlphaFoldDB" id="A0A2B7Z9Z8"/>
<evidence type="ECO:0000313" key="3">
    <source>
        <dbReference type="Proteomes" id="UP000226031"/>
    </source>
</evidence>